<reference evidence="3" key="2">
    <citation type="submission" date="2021-02" db="EMBL/GenBank/DDBJ databases">
        <authorList>
            <person name="Kimball J.A."/>
            <person name="Haas M.W."/>
            <person name="Macchietto M."/>
            <person name="Kono T."/>
            <person name="Duquette J."/>
            <person name="Shao M."/>
        </authorList>
    </citation>
    <scope>NUCLEOTIDE SEQUENCE</scope>
    <source>
        <tissue evidence="3">Fresh leaf tissue</tissue>
    </source>
</reference>
<dbReference type="PANTHER" id="PTHR36896:SF2">
    <property type="entry name" value="OS01G0729500 PROTEIN"/>
    <property type="match status" value="1"/>
</dbReference>
<feature type="region of interest" description="Disordered" evidence="1">
    <location>
        <begin position="1"/>
        <end position="35"/>
    </location>
</feature>
<gene>
    <name evidence="3" type="ORF">GUJ93_ZPchr0001g31776</name>
</gene>
<reference evidence="3" key="1">
    <citation type="journal article" date="2021" name="bioRxiv">
        <title>Whole Genome Assembly and Annotation of Northern Wild Rice, Zizania palustris L., Supports a Whole Genome Duplication in the Zizania Genus.</title>
        <authorList>
            <person name="Haas M."/>
            <person name="Kono T."/>
            <person name="Macchietto M."/>
            <person name="Millas R."/>
            <person name="McGilp L."/>
            <person name="Shao M."/>
            <person name="Duquette J."/>
            <person name="Hirsch C.N."/>
            <person name="Kimball J."/>
        </authorList>
    </citation>
    <scope>NUCLEOTIDE SEQUENCE</scope>
    <source>
        <tissue evidence="3">Fresh leaf tissue</tissue>
    </source>
</reference>
<dbReference type="Proteomes" id="UP000729402">
    <property type="component" value="Unassembled WGS sequence"/>
</dbReference>
<keyword evidence="2" id="KW-1133">Transmembrane helix</keyword>
<evidence type="ECO:0000313" key="3">
    <source>
        <dbReference type="EMBL" id="KAG8055559.1"/>
    </source>
</evidence>
<feature type="transmembrane region" description="Helical" evidence="2">
    <location>
        <begin position="74"/>
        <end position="93"/>
    </location>
</feature>
<keyword evidence="2" id="KW-0472">Membrane</keyword>
<name>A0A8J5RXP4_ZIZPA</name>
<sequence>MKRTEKRSRQAVDLFGSLPRPPRHRTSGGRARRSRRRSCLARDLIDAVFLLFQTKATPSHLRFTSLAMASFRSAALLVLLLVCAAAGSVAAAAGKGKGGAGRAEVECSDLATRGECVASGGGGGGGGSRCRWCRSEALDDMCFGAAEAWRLPHQVFSCDPPAAGAAHARR</sequence>
<organism evidence="3 4">
    <name type="scientific">Zizania palustris</name>
    <name type="common">Northern wild rice</name>
    <dbReference type="NCBI Taxonomy" id="103762"/>
    <lineage>
        <taxon>Eukaryota</taxon>
        <taxon>Viridiplantae</taxon>
        <taxon>Streptophyta</taxon>
        <taxon>Embryophyta</taxon>
        <taxon>Tracheophyta</taxon>
        <taxon>Spermatophyta</taxon>
        <taxon>Magnoliopsida</taxon>
        <taxon>Liliopsida</taxon>
        <taxon>Poales</taxon>
        <taxon>Poaceae</taxon>
        <taxon>BOP clade</taxon>
        <taxon>Oryzoideae</taxon>
        <taxon>Oryzeae</taxon>
        <taxon>Zizaniinae</taxon>
        <taxon>Zizania</taxon>
    </lineage>
</organism>
<evidence type="ECO:0000256" key="2">
    <source>
        <dbReference type="SAM" id="Phobius"/>
    </source>
</evidence>
<dbReference type="PANTHER" id="PTHR36896">
    <property type="entry name" value="OS01G0729500 PROTEIN"/>
    <property type="match status" value="1"/>
</dbReference>
<keyword evidence="4" id="KW-1185">Reference proteome</keyword>
<dbReference type="AlphaFoldDB" id="A0A8J5RXP4"/>
<comment type="caution">
    <text evidence="3">The sequence shown here is derived from an EMBL/GenBank/DDBJ whole genome shotgun (WGS) entry which is preliminary data.</text>
</comment>
<feature type="compositionally biased region" description="Basic residues" evidence="1">
    <location>
        <begin position="21"/>
        <end position="35"/>
    </location>
</feature>
<dbReference type="EMBL" id="JAAALK010000288">
    <property type="protein sequence ID" value="KAG8055559.1"/>
    <property type="molecule type" value="Genomic_DNA"/>
</dbReference>
<accession>A0A8J5RXP4</accession>
<proteinExistence type="predicted"/>
<protein>
    <submittedName>
        <fullName evidence="3">Uncharacterized protein</fullName>
    </submittedName>
</protein>
<evidence type="ECO:0000256" key="1">
    <source>
        <dbReference type="SAM" id="MobiDB-lite"/>
    </source>
</evidence>
<evidence type="ECO:0000313" key="4">
    <source>
        <dbReference type="Proteomes" id="UP000729402"/>
    </source>
</evidence>
<keyword evidence="2" id="KW-0812">Transmembrane</keyword>
<dbReference type="OrthoDB" id="884905at2759"/>